<sequence>MMTDDILLYILGKVDITTTARTCILSMRWRHLPWLLRELIIDAKDFLPAPRSNPIEVEHMDAAMAPLTKVVRSFLATNQNNKVTIRKLQLKLYLVSNYSNDIDPLVSQAIDSGSLEDLDLAIIDEKLPDDCYDEEMLQQAQFVDVFFCAYPSLLHCLTRLSLYNICFAEWDMHHVLFDCCKQLQYLYLSNCDAGGQSTWKIHAPDSKISVLELCFCCLGKLEVLCLPKLERLRWDCWICPYTPLALYSVPSLKELDLICCATVGHRGLKLTEVLRDTTTIHSLTLNFQGEKLWIKPEGKQLCGALGKLRKLSLHGVFVEFDLLWTIVLLEAAPTIEIFDIEIWEHPCIVDTEERRQTFGERTNPSWKGSEFKSHKEWLLKEIQVTGFSPMEKQMTFLRAVMERAPNLRTVVLKDYQTCDGCNKIDALPRSERLPAEQVFPKDKDKQNLLVEHIRGMSNCNAQITFGNY</sequence>
<dbReference type="InterPro" id="IPR032675">
    <property type="entry name" value="LRR_dom_sf"/>
</dbReference>
<proteinExistence type="predicted"/>
<dbReference type="SUPFAM" id="SSF52047">
    <property type="entry name" value="RNI-like"/>
    <property type="match status" value="1"/>
</dbReference>
<dbReference type="Gene3D" id="3.80.10.10">
    <property type="entry name" value="Ribonuclease Inhibitor"/>
    <property type="match status" value="1"/>
</dbReference>
<reference evidence="2" key="1">
    <citation type="journal article" date="2018" name="DNA Res.">
        <title>Multiple hybrid de novo genome assembly of finger millet, an orphan allotetraploid crop.</title>
        <authorList>
            <person name="Hatakeyama M."/>
            <person name="Aluri S."/>
            <person name="Balachadran M.T."/>
            <person name="Sivarajan S.R."/>
            <person name="Patrignani A."/>
            <person name="Gruter S."/>
            <person name="Poveda L."/>
            <person name="Shimizu-Inatsugi R."/>
            <person name="Baeten J."/>
            <person name="Francoijs K.J."/>
            <person name="Nataraja K.N."/>
            <person name="Reddy Y.A.N."/>
            <person name="Phadnis S."/>
            <person name="Ravikumar R.L."/>
            <person name="Schlapbach R."/>
            <person name="Sreeman S.M."/>
            <person name="Shimizu K.K."/>
        </authorList>
    </citation>
    <scope>NUCLEOTIDE SEQUENCE</scope>
</reference>
<dbReference type="InterPro" id="IPR055357">
    <property type="entry name" value="LRR_At1g61320_AtMIF1"/>
</dbReference>
<dbReference type="AlphaFoldDB" id="A0AAV5BWD8"/>
<dbReference type="Pfam" id="PF23622">
    <property type="entry name" value="LRR_At1g61320_AtMIF1"/>
    <property type="match status" value="1"/>
</dbReference>
<dbReference type="PANTHER" id="PTHR35545">
    <property type="entry name" value="F-BOX DOMAIN-CONTAINING PROTEIN"/>
    <property type="match status" value="1"/>
</dbReference>
<feature type="domain" description="At1g61320/AtMIF1 LRR" evidence="1">
    <location>
        <begin position="102"/>
        <end position="423"/>
    </location>
</feature>
<comment type="caution">
    <text evidence="2">The sequence shown here is derived from an EMBL/GenBank/DDBJ whole genome shotgun (WGS) entry which is preliminary data.</text>
</comment>
<dbReference type="Proteomes" id="UP001054889">
    <property type="component" value="Unassembled WGS sequence"/>
</dbReference>
<accession>A0AAV5BWD8</accession>
<keyword evidence="3" id="KW-1185">Reference proteome</keyword>
<reference evidence="2" key="2">
    <citation type="submission" date="2021-12" db="EMBL/GenBank/DDBJ databases">
        <title>Resequencing data analysis of finger millet.</title>
        <authorList>
            <person name="Hatakeyama M."/>
            <person name="Aluri S."/>
            <person name="Balachadran M.T."/>
            <person name="Sivarajan S.R."/>
            <person name="Poveda L."/>
            <person name="Shimizu-Inatsugi R."/>
            <person name="Schlapbach R."/>
            <person name="Sreeman S.M."/>
            <person name="Shimizu K.K."/>
        </authorList>
    </citation>
    <scope>NUCLEOTIDE SEQUENCE</scope>
</reference>
<dbReference type="EMBL" id="BQKI01000003">
    <property type="protein sequence ID" value="GJM90546.1"/>
    <property type="molecule type" value="Genomic_DNA"/>
</dbReference>
<evidence type="ECO:0000313" key="2">
    <source>
        <dbReference type="EMBL" id="GJM90546.1"/>
    </source>
</evidence>
<evidence type="ECO:0000313" key="3">
    <source>
        <dbReference type="Proteomes" id="UP001054889"/>
    </source>
</evidence>
<dbReference type="PANTHER" id="PTHR35545:SF28">
    <property type="entry name" value="OS07G0645701 PROTEIN"/>
    <property type="match status" value="1"/>
</dbReference>
<name>A0AAV5BWD8_ELECO</name>
<gene>
    <name evidence="2" type="primary">ga06835</name>
    <name evidence="2" type="ORF">PR202_ga06835</name>
</gene>
<protein>
    <recommendedName>
        <fullName evidence="1">At1g61320/AtMIF1 LRR domain-containing protein</fullName>
    </recommendedName>
</protein>
<evidence type="ECO:0000259" key="1">
    <source>
        <dbReference type="Pfam" id="PF23622"/>
    </source>
</evidence>
<organism evidence="2 3">
    <name type="scientific">Eleusine coracana subsp. coracana</name>
    <dbReference type="NCBI Taxonomy" id="191504"/>
    <lineage>
        <taxon>Eukaryota</taxon>
        <taxon>Viridiplantae</taxon>
        <taxon>Streptophyta</taxon>
        <taxon>Embryophyta</taxon>
        <taxon>Tracheophyta</taxon>
        <taxon>Spermatophyta</taxon>
        <taxon>Magnoliopsida</taxon>
        <taxon>Liliopsida</taxon>
        <taxon>Poales</taxon>
        <taxon>Poaceae</taxon>
        <taxon>PACMAD clade</taxon>
        <taxon>Chloridoideae</taxon>
        <taxon>Cynodonteae</taxon>
        <taxon>Eleusininae</taxon>
        <taxon>Eleusine</taxon>
    </lineage>
</organism>